<name>A0A6S6PLP7_ACEAC</name>
<keyword evidence="1" id="KW-0472">Membrane</keyword>
<evidence type="ECO:0000256" key="1">
    <source>
        <dbReference type="SAM" id="Phobius"/>
    </source>
</evidence>
<feature type="transmembrane region" description="Helical" evidence="1">
    <location>
        <begin position="68"/>
        <end position="86"/>
    </location>
</feature>
<gene>
    <name evidence="2" type="ORF">AAJCM20276_29530</name>
</gene>
<feature type="transmembrane region" description="Helical" evidence="1">
    <location>
        <begin position="36"/>
        <end position="61"/>
    </location>
</feature>
<dbReference type="EMBL" id="AP023326">
    <property type="protein sequence ID" value="BCI68329.1"/>
    <property type="molecule type" value="Genomic_DNA"/>
</dbReference>
<evidence type="ECO:0000313" key="2">
    <source>
        <dbReference type="EMBL" id="BCI68329.1"/>
    </source>
</evidence>
<organism evidence="2 3">
    <name type="scientific">Acetobacter aceti</name>
    <dbReference type="NCBI Taxonomy" id="435"/>
    <lineage>
        <taxon>Bacteria</taxon>
        <taxon>Pseudomonadati</taxon>
        <taxon>Pseudomonadota</taxon>
        <taxon>Alphaproteobacteria</taxon>
        <taxon>Acetobacterales</taxon>
        <taxon>Acetobacteraceae</taxon>
        <taxon>Acetobacter</taxon>
        <taxon>Acetobacter subgen. Acetobacter</taxon>
    </lineage>
</organism>
<evidence type="ECO:0008006" key="4">
    <source>
        <dbReference type="Google" id="ProtNLM"/>
    </source>
</evidence>
<keyword evidence="1" id="KW-0812">Transmembrane</keyword>
<dbReference type="RefSeq" id="WP_099349251.1">
    <property type="nucleotide sequence ID" value="NZ_AP023326.1"/>
</dbReference>
<sequence>MKAFSVWLPGEGAPEKRKKDGLPVLVQQTFRWNVLFLGGIALMWSGAWIVGSLFLSASVILTALLGKLWIVPALMLSARFALAAFSPELMEWELRLKGYREAGTVVGPNHETALLRYMDRVVGQTTLPPVADDRIPDPFATAFARRG</sequence>
<proteinExistence type="predicted"/>
<dbReference type="AlphaFoldDB" id="A0A6S6PLP7"/>
<reference evidence="2 3" key="1">
    <citation type="submission" date="2020-07" db="EMBL/GenBank/DDBJ databases">
        <title>Complete Genome Sequence of an acetic acid bacterium, Acetobacter aceti JCM20276.</title>
        <authorList>
            <person name="Hirose Y."/>
            <person name="Mihara H."/>
        </authorList>
    </citation>
    <scope>NUCLEOTIDE SEQUENCE [LARGE SCALE GENOMIC DNA]</scope>
    <source>
        <strain evidence="2 3">JCM20276</strain>
    </source>
</reference>
<keyword evidence="1" id="KW-1133">Transmembrane helix</keyword>
<accession>A0A6S6PLP7</accession>
<evidence type="ECO:0000313" key="3">
    <source>
        <dbReference type="Proteomes" id="UP000515220"/>
    </source>
</evidence>
<protein>
    <recommendedName>
        <fullName evidence="4">DUF2628 domain-containing protein</fullName>
    </recommendedName>
</protein>
<dbReference type="Proteomes" id="UP000515220">
    <property type="component" value="Chromosome"/>
</dbReference>